<sequence length="120" mass="13262">MLSLDTPQLAAVGFFIENPFHVVQVDCAVNNITFAHELGHNLGACDDRDSSGDCEGSSAFAHGYQDTENQFRTIMSYDCPVSGGCPRVNRWSNPQQRFLTRILGIPQLADNVRSLNAFVR</sequence>
<dbReference type="Pfam" id="PF13688">
    <property type="entry name" value="Reprolysin_5"/>
    <property type="match status" value="1"/>
</dbReference>
<dbReference type="AlphaFoldDB" id="A0A8K1ZYE9"/>
<accession>A0A8K1ZYE9</accession>
<dbReference type="Gene3D" id="3.40.390.10">
    <property type="entry name" value="Collagenase (Catalytic Domain)"/>
    <property type="match status" value="1"/>
</dbReference>
<dbReference type="InterPro" id="IPR024079">
    <property type="entry name" value="MetalloPept_cat_dom_sf"/>
</dbReference>
<evidence type="ECO:0000313" key="2">
    <source>
        <dbReference type="Proteomes" id="UP000607397"/>
    </source>
</evidence>
<proteinExistence type="predicted"/>
<gene>
    <name evidence="1" type="ORF">GS597_13945</name>
</gene>
<name>A0A8K1ZYE9_9CYAN</name>
<dbReference type="EMBL" id="WVIC01000029">
    <property type="protein sequence ID" value="NCJ07590.1"/>
    <property type="molecule type" value="Genomic_DNA"/>
</dbReference>
<dbReference type="GO" id="GO:0008237">
    <property type="term" value="F:metallopeptidase activity"/>
    <property type="evidence" value="ECO:0007669"/>
    <property type="project" value="InterPro"/>
</dbReference>
<protein>
    <recommendedName>
        <fullName evidence="3">Peptidase M12B domain-containing protein</fullName>
    </recommendedName>
</protein>
<dbReference type="SUPFAM" id="SSF55486">
    <property type="entry name" value="Metalloproteases ('zincins'), catalytic domain"/>
    <property type="match status" value="1"/>
</dbReference>
<dbReference type="RefSeq" id="WP_161826069.1">
    <property type="nucleotide sequence ID" value="NZ_WVIC01000029.1"/>
</dbReference>
<organism evidence="1 2">
    <name type="scientific">Petrachloros mirabilis ULC683</name>
    <dbReference type="NCBI Taxonomy" id="2781853"/>
    <lineage>
        <taxon>Bacteria</taxon>
        <taxon>Bacillati</taxon>
        <taxon>Cyanobacteriota</taxon>
        <taxon>Cyanophyceae</taxon>
        <taxon>Synechococcales</taxon>
        <taxon>Petrachlorosaceae</taxon>
        <taxon>Petrachloros</taxon>
        <taxon>Petrachloros mirabilis</taxon>
    </lineage>
</organism>
<dbReference type="Proteomes" id="UP000607397">
    <property type="component" value="Unassembled WGS sequence"/>
</dbReference>
<evidence type="ECO:0008006" key="3">
    <source>
        <dbReference type="Google" id="ProtNLM"/>
    </source>
</evidence>
<keyword evidence="2" id="KW-1185">Reference proteome</keyword>
<comment type="caution">
    <text evidence="1">The sequence shown here is derived from an EMBL/GenBank/DDBJ whole genome shotgun (WGS) entry which is preliminary data.</text>
</comment>
<reference evidence="1" key="1">
    <citation type="submission" date="2019-12" db="EMBL/GenBank/DDBJ databases">
        <title>High-Quality draft genome sequences of three cyanobacteria isolated from the limestone walls of the Old Cathedral of Coimbra.</title>
        <authorList>
            <person name="Tiago I."/>
            <person name="Soares F."/>
            <person name="Portugal A."/>
        </authorList>
    </citation>
    <scope>NUCLEOTIDE SEQUENCE [LARGE SCALE GENOMIC DNA]</scope>
    <source>
        <strain evidence="1">C</strain>
    </source>
</reference>
<evidence type="ECO:0000313" key="1">
    <source>
        <dbReference type="EMBL" id="NCJ07590.1"/>
    </source>
</evidence>